<dbReference type="InterPro" id="IPR051316">
    <property type="entry name" value="Zinc-reg_GTPase_activator"/>
</dbReference>
<dbReference type="SUPFAM" id="SSF90002">
    <property type="entry name" value="Hypothetical protein YjiA, C-terminal domain"/>
    <property type="match status" value="1"/>
</dbReference>
<dbReference type="PANTHER" id="PTHR13748">
    <property type="entry name" value="COBW-RELATED"/>
    <property type="match status" value="1"/>
</dbReference>
<evidence type="ECO:0000313" key="3">
    <source>
        <dbReference type="EMBL" id="TYP68669.1"/>
    </source>
</evidence>
<accession>A0A5S5BNG5</accession>
<gene>
    <name evidence="3" type="ORF">BCM02_11866</name>
</gene>
<reference evidence="3 4" key="1">
    <citation type="submission" date="2019-07" db="EMBL/GenBank/DDBJ databases">
        <title>Genomic Encyclopedia of Type Strains, Phase III (KMG-III): the genomes of soil and plant-associated and newly described type strains.</title>
        <authorList>
            <person name="Whitman W."/>
        </authorList>
    </citation>
    <scope>NUCLEOTIDE SEQUENCE [LARGE SCALE GENOMIC DNA]</scope>
    <source>
        <strain evidence="3 4">BL24</strain>
    </source>
</reference>
<evidence type="ECO:0000313" key="4">
    <source>
        <dbReference type="Proteomes" id="UP000323257"/>
    </source>
</evidence>
<dbReference type="InterPro" id="IPR011629">
    <property type="entry name" value="CobW-like_C"/>
</dbReference>
<dbReference type="Proteomes" id="UP000323257">
    <property type="component" value="Unassembled WGS sequence"/>
</dbReference>
<dbReference type="RefSeq" id="WP_148933375.1">
    <property type="nucleotide sequence ID" value="NZ_VNHS01000018.1"/>
</dbReference>
<proteinExistence type="predicted"/>
<dbReference type="AlphaFoldDB" id="A0A5S5BNG5"/>
<feature type="domain" description="CobW/HypB/UreG nucleotide-binding" evidence="1">
    <location>
        <begin position="8"/>
        <end position="188"/>
    </location>
</feature>
<evidence type="ECO:0000259" key="2">
    <source>
        <dbReference type="Pfam" id="PF07683"/>
    </source>
</evidence>
<dbReference type="EMBL" id="VNHS01000018">
    <property type="protein sequence ID" value="TYP68669.1"/>
    <property type="molecule type" value="Genomic_DNA"/>
</dbReference>
<organism evidence="3 4">
    <name type="scientific">Paenibacillus methanolicus</name>
    <dbReference type="NCBI Taxonomy" id="582686"/>
    <lineage>
        <taxon>Bacteria</taxon>
        <taxon>Bacillati</taxon>
        <taxon>Bacillota</taxon>
        <taxon>Bacilli</taxon>
        <taxon>Bacillales</taxon>
        <taxon>Paenibacillaceae</taxon>
        <taxon>Paenibacillus</taxon>
    </lineage>
</organism>
<comment type="caution">
    <text evidence="3">The sequence shown here is derived from an EMBL/GenBank/DDBJ whole genome shotgun (WGS) entry which is preliminary data.</text>
</comment>
<dbReference type="CDD" id="cd03112">
    <property type="entry name" value="CobW-like"/>
    <property type="match status" value="1"/>
</dbReference>
<dbReference type="OrthoDB" id="9808822at2"/>
<dbReference type="Gene3D" id="3.40.50.300">
    <property type="entry name" value="P-loop containing nucleotide triphosphate hydrolases"/>
    <property type="match status" value="1"/>
</dbReference>
<dbReference type="InterPro" id="IPR027417">
    <property type="entry name" value="P-loop_NTPase"/>
</dbReference>
<dbReference type="SUPFAM" id="SSF52540">
    <property type="entry name" value="P-loop containing nucleoside triphosphate hydrolases"/>
    <property type="match status" value="1"/>
</dbReference>
<evidence type="ECO:0000259" key="1">
    <source>
        <dbReference type="Pfam" id="PF02492"/>
    </source>
</evidence>
<feature type="domain" description="CobW C-terminal" evidence="2">
    <location>
        <begin position="285"/>
        <end position="357"/>
    </location>
</feature>
<dbReference type="InterPro" id="IPR003495">
    <property type="entry name" value="CobW/HypB/UreG_nucleotide-bd"/>
</dbReference>
<dbReference type="Pfam" id="PF07683">
    <property type="entry name" value="CobW_C"/>
    <property type="match status" value="1"/>
</dbReference>
<keyword evidence="4" id="KW-1185">Reference proteome</keyword>
<protein>
    <submittedName>
        <fullName evidence="3">G3E family GTPase</fullName>
    </submittedName>
</protein>
<sequence length="361" mass="38875">MIETRPIPVVVVSGFLGSGKTTMLLRVLQHAKAAGMRASVLMNEVGSVDVDGIMVSGQAAASMLERVTEGCLCCSKKSELAKCLERLAEAAPDVIFIELTGVANPEEIVEAMSEPQLAEQVALHRIVTVLDAEHAIDYNSIFSTDRELVHTLRRQIEVADLVLANKADLISSKTAAKLDKMVRDRNAACQLMLAVRGDVKPSLILDGIEKSPLAKPKPSFGSVRVGGVPIAPTPGTRIFASPQHTASVSASASQPFAALQVITKQRQSYSRVKSVTLYPGTASTVTKRSFEAFFAGRGNGCLRAKGFMPLGPGGSMLLFQLAGKRIEWQKSDYAGEPYFVMIGIDLDHARISAEWEKLTKH</sequence>
<dbReference type="Pfam" id="PF02492">
    <property type="entry name" value="cobW"/>
    <property type="match status" value="1"/>
</dbReference>
<name>A0A5S5BNG5_9BACL</name>